<sequence>MQVSWVIIVQFFRGQPVVVLEQLSCLARHYDHKLKPVFLKWSGDFILVSTLAFKDRKEKRTNSSKEQRSNRPFFNFCKLSEHGESLPEHILETVTQEITLNSVNTDNCRYLVVNTALYTCCFFTSSIVFSLISKAQNKHKKFQLKQRDLHFIIVSKISSPK</sequence>
<dbReference type="EMBL" id="JXTB01000131">
    <property type="protein sequence ID" value="PON60386.1"/>
    <property type="molecule type" value="Genomic_DNA"/>
</dbReference>
<keyword evidence="1" id="KW-0812">Transmembrane</keyword>
<evidence type="ECO:0000256" key="1">
    <source>
        <dbReference type="SAM" id="Phobius"/>
    </source>
</evidence>
<gene>
    <name evidence="2" type="ORF">PanWU01x14_153720</name>
</gene>
<dbReference type="AlphaFoldDB" id="A0A2P5CH59"/>
<feature type="transmembrane region" description="Helical" evidence="1">
    <location>
        <begin position="110"/>
        <end position="132"/>
    </location>
</feature>
<comment type="caution">
    <text evidence="2">The sequence shown here is derived from an EMBL/GenBank/DDBJ whole genome shotgun (WGS) entry which is preliminary data.</text>
</comment>
<keyword evidence="1" id="KW-1133">Transmembrane helix</keyword>
<keyword evidence="1" id="KW-0472">Membrane</keyword>
<proteinExistence type="predicted"/>
<evidence type="ECO:0000313" key="3">
    <source>
        <dbReference type="Proteomes" id="UP000237105"/>
    </source>
</evidence>
<keyword evidence="3" id="KW-1185">Reference proteome</keyword>
<organism evidence="2 3">
    <name type="scientific">Parasponia andersonii</name>
    <name type="common">Sponia andersonii</name>
    <dbReference type="NCBI Taxonomy" id="3476"/>
    <lineage>
        <taxon>Eukaryota</taxon>
        <taxon>Viridiplantae</taxon>
        <taxon>Streptophyta</taxon>
        <taxon>Embryophyta</taxon>
        <taxon>Tracheophyta</taxon>
        <taxon>Spermatophyta</taxon>
        <taxon>Magnoliopsida</taxon>
        <taxon>eudicotyledons</taxon>
        <taxon>Gunneridae</taxon>
        <taxon>Pentapetalae</taxon>
        <taxon>rosids</taxon>
        <taxon>fabids</taxon>
        <taxon>Rosales</taxon>
        <taxon>Cannabaceae</taxon>
        <taxon>Parasponia</taxon>
    </lineage>
</organism>
<protein>
    <submittedName>
        <fullName evidence="2">Uncharacterized protein</fullName>
    </submittedName>
</protein>
<reference evidence="3" key="1">
    <citation type="submission" date="2016-06" db="EMBL/GenBank/DDBJ databases">
        <title>Parallel loss of symbiosis genes in relatives of nitrogen-fixing non-legume Parasponia.</title>
        <authorList>
            <person name="Van Velzen R."/>
            <person name="Holmer R."/>
            <person name="Bu F."/>
            <person name="Rutten L."/>
            <person name="Van Zeijl A."/>
            <person name="Liu W."/>
            <person name="Santuari L."/>
            <person name="Cao Q."/>
            <person name="Sharma T."/>
            <person name="Shen D."/>
            <person name="Roswanjaya Y."/>
            <person name="Wardhani T."/>
            <person name="Kalhor M.S."/>
            <person name="Jansen J."/>
            <person name="Van den Hoogen J."/>
            <person name="Gungor B."/>
            <person name="Hartog M."/>
            <person name="Hontelez J."/>
            <person name="Verver J."/>
            <person name="Yang W.-C."/>
            <person name="Schijlen E."/>
            <person name="Repin R."/>
            <person name="Schilthuizen M."/>
            <person name="Schranz E."/>
            <person name="Heidstra R."/>
            <person name="Miyata K."/>
            <person name="Fedorova E."/>
            <person name="Kohlen W."/>
            <person name="Bisseling T."/>
            <person name="Smit S."/>
            <person name="Geurts R."/>
        </authorList>
    </citation>
    <scope>NUCLEOTIDE SEQUENCE [LARGE SCALE GENOMIC DNA]</scope>
    <source>
        <strain evidence="3">cv. WU1-14</strain>
    </source>
</reference>
<name>A0A2P5CH59_PARAD</name>
<accession>A0A2P5CH59</accession>
<dbReference type="Proteomes" id="UP000237105">
    <property type="component" value="Unassembled WGS sequence"/>
</dbReference>
<evidence type="ECO:0000313" key="2">
    <source>
        <dbReference type="EMBL" id="PON60386.1"/>
    </source>
</evidence>